<dbReference type="InterPro" id="IPR014729">
    <property type="entry name" value="Rossmann-like_a/b/a_fold"/>
</dbReference>
<dbReference type="Pfam" id="PF19269">
    <property type="entry name" value="Anticodon_2"/>
    <property type="match status" value="1"/>
</dbReference>
<evidence type="ECO:0000256" key="2">
    <source>
        <dbReference type="ARBA" id="ARBA00022598"/>
    </source>
</evidence>
<dbReference type="Gene3D" id="1.10.10.350">
    <property type="match status" value="1"/>
</dbReference>
<feature type="short sequence motif" description="'KMSKS' region" evidence="7">
    <location>
        <begin position="238"/>
        <end position="242"/>
    </location>
</feature>
<evidence type="ECO:0000256" key="7">
    <source>
        <dbReference type="HAMAP-Rule" id="MF_00022"/>
    </source>
</evidence>
<dbReference type="PANTHER" id="PTHR43311">
    <property type="entry name" value="GLUTAMATE--TRNA LIGASE"/>
    <property type="match status" value="1"/>
</dbReference>
<dbReference type="FunFam" id="3.40.50.620:FF:000045">
    <property type="entry name" value="Glutamate--tRNA ligase, mitochondrial"/>
    <property type="match status" value="1"/>
</dbReference>
<dbReference type="HAMAP" id="MF_00022">
    <property type="entry name" value="Glu_tRNA_synth_type1"/>
    <property type="match status" value="1"/>
</dbReference>
<dbReference type="InterPro" id="IPR045462">
    <property type="entry name" value="aa-tRNA-synth_I_cd-bd"/>
</dbReference>
<dbReference type="GO" id="GO:0000049">
    <property type="term" value="F:tRNA binding"/>
    <property type="evidence" value="ECO:0007669"/>
    <property type="project" value="InterPro"/>
</dbReference>
<gene>
    <name evidence="7" type="primary">gltX</name>
    <name evidence="10" type="ORF">A2172_03350</name>
</gene>
<dbReference type="InterPro" id="IPR001412">
    <property type="entry name" value="aa-tRNA-synth_I_CS"/>
</dbReference>
<sequence length="462" mass="52923">MVKTRIAPSPTGDPHIGTAYTALFNYAVAKKNKGKFVLRIEDTDRARLVPGATEKILDSLTWLGLAWDEGPIHQSDRLSLYQKKAKELVGKGLAYYCSCSSERLEKVRAEQQAKKEVPRYDRKCRQKPPSKEEIEKGNCVIRLKVPESGETSFEDLVRGEITFQNKDIDDSVLLKSDGWPTYHLAVVVDDSDMEISHVIRAEEWLSSTPKHILLYNAFKLKPPIFAHLPLLRNPDKSKISKRKNPVSLIWYKEQGYLPQALLNYLSLMGWSMPDEREKFTLKEFIDNFDFARVDPSGPVFDLQKLDWLNGQWIRSLPEKELADRLKDYTKRDLKQIEIVLPLVRERLKKLSEFEAQTKLFFEEPSVDTKLLLDLGHNEKETKEALGEAAKLYKGLGWGTPRLEGETRKLSEKLGWIASDLFMCLRIAITGSKVSPPLFETLTVLGKEETVKRLKKISSLFSK</sequence>
<comment type="caution">
    <text evidence="7">Lacks conserved residue(s) required for the propagation of feature annotation.</text>
</comment>
<dbReference type="GO" id="GO:0006424">
    <property type="term" value="P:glutamyl-tRNA aminoacylation"/>
    <property type="evidence" value="ECO:0007669"/>
    <property type="project" value="UniProtKB-UniRule"/>
</dbReference>
<dbReference type="CDD" id="cd00808">
    <property type="entry name" value="GluRS_core"/>
    <property type="match status" value="1"/>
</dbReference>
<dbReference type="GO" id="GO:0005829">
    <property type="term" value="C:cytosol"/>
    <property type="evidence" value="ECO:0007669"/>
    <property type="project" value="TreeGrafter"/>
</dbReference>
<evidence type="ECO:0000256" key="5">
    <source>
        <dbReference type="ARBA" id="ARBA00022917"/>
    </source>
</evidence>
<dbReference type="GO" id="GO:0004818">
    <property type="term" value="F:glutamate-tRNA ligase activity"/>
    <property type="evidence" value="ECO:0007669"/>
    <property type="project" value="UniProtKB-UniRule"/>
</dbReference>
<dbReference type="STRING" id="1802593.A2172_03350"/>
<evidence type="ECO:0000259" key="8">
    <source>
        <dbReference type="Pfam" id="PF00749"/>
    </source>
</evidence>
<dbReference type="GO" id="GO:0005524">
    <property type="term" value="F:ATP binding"/>
    <property type="evidence" value="ECO:0007669"/>
    <property type="project" value="UniProtKB-UniRule"/>
</dbReference>
<protein>
    <recommendedName>
        <fullName evidence="7">Glutamate--tRNA ligase</fullName>
        <ecNumber evidence="7">6.1.1.17</ecNumber>
    </recommendedName>
    <alternativeName>
        <fullName evidence="7">Glutamyl-tRNA synthetase</fullName>
        <shortName evidence="7">GluRS</shortName>
    </alternativeName>
</protein>
<keyword evidence="2 7" id="KW-0436">Ligase</keyword>
<dbReference type="EMBL" id="MHCP01000030">
    <property type="protein sequence ID" value="OGY22943.1"/>
    <property type="molecule type" value="Genomic_DNA"/>
</dbReference>
<dbReference type="InterPro" id="IPR049940">
    <property type="entry name" value="GluQ/Sye"/>
</dbReference>
<evidence type="ECO:0000313" key="10">
    <source>
        <dbReference type="EMBL" id="OGY22943.1"/>
    </source>
</evidence>
<dbReference type="NCBIfam" id="TIGR00464">
    <property type="entry name" value="gltX_bact"/>
    <property type="match status" value="1"/>
</dbReference>
<dbReference type="GO" id="GO:0008270">
    <property type="term" value="F:zinc ion binding"/>
    <property type="evidence" value="ECO:0007669"/>
    <property type="project" value="InterPro"/>
</dbReference>
<keyword evidence="6 7" id="KW-0030">Aminoacyl-tRNA synthetase</keyword>
<dbReference type="SUPFAM" id="SSF52374">
    <property type="entry name" value="Nucleotidylyl transferase"/>
    <property type="match status" value="1"/>
</dbReference>
<evidence type="ECO:0000256" key="6">
    <source>
        <dbReference type="ARBA" id="ARBA00023146"/>
    </source>
</evidence>
<dbReference type="InterPro" id="IPR008925">
    <property type="entry name" value="aa_tRNA-synth_I_cd-bd_sf"/>
</dbReference>
<feature type="short sequence motif" description="'HIGH' region" evidence="7">
    <location>
        <begin position="8"/>
        <end position="18"/>
    </location>
</feature>
<evidence type="ECO:0000259" key="9">
    <source>
        <dbReference type="Pfam" id="PF19269"/>
    </source>
</evidence>
<dbReference type="InterPro" id="IPR000924">
    <property type="entry name" value="Glu/Gln-tRNA-synth"/>
</dbReference>
<keyword evidence="3 7" id="KW-0547">Nucleotide-binding</keyword>
<evidence type="ECO:0000256" key="4">
    <source>
        <dbReference type="ARBA" id="ARBA00022840"/>
    </source>
</evidence>
<dbReference type="SUPFAM" id="SSF48163">
    <property type="entry name" value="An anticodon-binding domain of class I aminoacyl-tRNA synthetases"/>
    <property type="match status" value="1"/>
</dbReference>
<feature type="binding site" evidence="7">
    <location>
        <position position="241"/>
    </location>
    <ligand>
        <name>ATP</name>
        <dbReference type="ChEBI" id="CHEBI:30616"/>
    </ligand>
</feature>
<comment type="similarity">
    <text evidence="1 7">Belongs to the class-I aminoacyl-tRNA synthetase family. Glutamate--tRNA ligase type 1 subfamily.</text>
</comment>
<dbReference type="AlphaFoldDB" id="A0A1G1W5P0"/>
<dbReference type="InterPro" id="IPR033910">
    <property type="entry name" value="GluRS_core"/>
</dbReference>
<keyword evidence="7" id="KW-0963">Cytoplasm</keyword>
<evidence type="ECO:0000256" key="3">
    <source>
        <dbReference type="ARBA" id="ARBA00022741"/>
    </source>
</evidence>
<dbReference type="PROSITE" id="PS00178">
    <property type="entry name" value="AA_TRNA_LIGASE_I"/>
    <property type="match status" value="1"/>
</dbReference>
<dbReference type="InterPro" id="IPR020058">
    <property type="entry name" value="Glu/Gln-tRNA-synth_Ib_cat-dom"/>
</dbReference>
<dbReference type="PRINTS" id="PR00987">
    <property type="entry name" value="TRNASYNTHGLU"/>
</dbReference>
<keyword evidence="4 7" id="KW-0067">ATP-binding</keyword>
<evidence type="ECO:0000313" key="11">
    <source>
        <dbReference type="Proteomes" id="UP000176631"/>
    </source>
</evidence>
<comment type="catalytic activity">
    <reaction evidence="7">
        <text>tRNA(Glu) + L-glutamate + ATP = L-glutamyl-tRNA(Glu) + AMP + diphosphate</text>
        <dbReference type="Rhea" id="RHEA:23540"/>
        <dbReference type="Rhea" id="RHEA-COMP:9663"/>
        <dbReference type="Rhea" id="RHEA-COMP:9680"/>
        <dbReference type="ChEBI" id="CHEBI:29985"/>
        <dbReference type="ChEBI" id="CHEBI:30616"/>
        <dbReference type="ChEBI" id="CHEBI:33019"/>
        <dbReference type="ChEBI" id="CHEBI:78442"/>
        <dbReference type="ChEBI" id="CHEBI:78520"/>
        <dbReference type="ChEBI" id="CHEBI:456215"/>
        <dbReference type="EC" id="6.1.1.17"/>
    </reaction>
</comment>
<keyword evidence="5 7" id="KW-0648">Protein biosynthesis</keyword>
<dbReference type="InterPro" id="IPR004527">
    <property type="entry name" value="Glu-tRNA-ligase_bac/mito"/>
</dbReference>
<comment type="caution">
    <text evidence="10">The sequence shown here is derived from an EMBL/GenBank/DDBJ whole genome shotgun (WGS) entry which is preliminary data.</text>
</comment>
<dbReference type="PANTHER" id="PTHR43311:SF2">
    <property type="entry name" value="GLUTAMATE--TRNA LIGASE, MITOCHONDRIAL-RELATED"/>
    <property type="match status" value="1"/>
</dbReference>
<proteinExistence type="inferred from homology"/>
<organism evidence="10 11">
    <name type="scientific">Candidatus Woykebacteria bacterium RBG_13_40_15</name>
    <dbReference type="NCBI Taxonomy" id="1802593"/>
    <lineage>
        <taxon>Bacteria</taxon>
        <taxon>Candidatus Woykeibacteriota</taxon>
    </lineage>
</organism>
<reference evidence="10 11" key="1">
    <citation type="journal article" date="2016" name="Nat. Commun.">
        <title>Thousands of microbial genomes shed light on interconnected biogeochemical processes in an aquifer system.</title>
        <authorList>
            <person name="Anantharaman K."/>
            <person name="Brown C.T."/>
            <person name="Hug L.A."/>
            <person name="Sharon I."/>
            <person name="Castelle C.J."/>
            <person name="Probst A.J."/>
            <person name="Thomas B.C."/>
            <person name="Singh A."/>
            <person name="Wilkins M.J."/>
            <person name="Karaoz U."/>
            <person name="Brodie E.L."/>
            <person name="Williams K.H."/>
            <person name="Hubbard S.S."/>
            <person name="Banfield J.F."/>
        </authorList>
    </citation>
    <scope>NUCLEOTIDE SEQUENCE [LARGE SCALE GENOMIC DNA]</scope>
</reference>
<dbReference type="EC" id="6.1.1.17" evidence="7"/>
<dbReference type="InterPro" id="IPR020751">
    <property type="entry name" value="aa-tRNA-synth_I_codon-bd_sub2"/>
</dbReference>
<dbReference type="Proteomes" id="UP000176631">
    <property type="component" value="Unassembled WGS sequence"/>
</dbReference>
<evidence type="ECO:0000256" key="1">
    <source>
        <dbReference type="ARBA" id="ARBA00007894"/>
    </source>
</evidence>
<accession>A0A1G1W5P0</accession>
<feature type="domain" description="Glutamyl/glutaminyl-tRNA synthetase class Ib catalytic" evidence="8">
    <location>
        <begin position="1"/>
        <end position="307"/>
    </location>
</feature>
<comment type="subunit">
    <text evidence="7">Monomer.</text>
</comment>
<name>A0A1G1W5P0_9BACT</name>
<feature type="domain" description="Aminoacyl-tRNA synthetase class I anticodon-binding" evidence="9">
    <location>
        <begin position="320"/>
        <end position="455"/>
    </location>
</feature>
<dbReference type="Gene3D" id="3.40.50.620">
    <property type="entry name" value="HUPs"/>
    <property type="match status" value="1"/>
</dbReference>
<comment type="subcellular location">
    <subcellularLocation>
        <location evidence="7">Cytoplasm</location>
    </subcellularLocation>
</comment>
<dbReference type="Pfam" id="PF00749">
    <property type="entry name" value="tRNA-synt_1c"/>
    <property type="match status" value="1"/>
</dbReference>
<comment type="function">
    <text evidence="7">Catalyzes the attachment of glutamate to tRNA(Glu) in a two-step reaction: glutamate is first activated by ATP to form Glu-AMP and then transferred to the acceptor end of tRNA(Glu).</text>
</comment>